<reference evidence="2 3" key="1">
    <citation type="submission" date="2024-07" db="EMBL/GenBank/DDBJ databases">
        <title>Draft sequence of the Neodothiora populina.</title>
        <authorList>
            <person name="Drown D.D."/>
            <person name="Schuette U.S."/>
            <person name="Buechlein A.B."/>
            <person name="Rusch D.R."/>
            <person name="Winton L.W."/>
            <person name="Adams G.A."/>
        </authorList>
    </citation>
    <scope>NUCLEOTIDE SEQUENCE [LARGE SCALE GENOMIC DNA]</scope>
    <source>
        <strain evidence="2 3">CPC 39397</strain>
    </source>
</reference>
<evidence type="ECO:0000259" key="1">
    <source>
        <dbReference type="Pfam" id="PF09994"/>
    </source>
</evidence>
<evidence type="ECO:0000313" key="3">
    <source>
        <dbReference type="Proteomes" id="UP001562354"/>
    </source>
</evidence>
<sequence>MQPSSEPRRLLVFCDGTWCGPETGTRTNIQILAEMVDIDVTGGKLEVDSKERNLKARYFYGIGLGSTFISYLFNGSTANDISTMCVETYRWIAENFEEGTEVWMFGLSRGAYTVRCVSGMINNCGVVRRPFGSSMCDEVYRIYSSPYDEDKPDSTQSQIFRAQASWPDTIPIKFLGLFDTVGSIGIPTIDAGNGPSYPTLWDQVVPSVVQTVYHACSLHDRLSVFQPCLTKLSEKEEKTRQRPQITEQWFPGCHYDLGRQKFKFLRQRVHGLEAWLSVIPNALSKTLEPNEVLSDLVLSWMLQSIKKTFPLQHAIEDIDTEISALDISIAKVDKGVGSGDVYSKPLAYAPFGLLLSAFNTPAVLSDTARVLLALRDRRIPDDKAIVYPYHKPYGEQRTSIEKLAKLTPERYPSKTFSAFKEWQKYFGVASKQDRTNGFA</sequence>
<accession>A0ABR3PHM7</accession>
<gene>
    <name evidence="2" type="ORF">AAFC00_002156</name>
</gene>
<dbReference type="Proteomes" id="UP001562354">
    <property type="component" value="Unassembled WGS sequence"/>
</dbReference>
<feature type="domain" description="T6SS Phospholipase effector Tle1-like catalytic" evidence="1">
    <location>
        <begin position="8"/>
        <end position="303"/>
    </location>
</feature>
<evidence type="ECO:0000313" key="2">
    <source>
        <dbReference type="EMBL" id="KAL1305241.1"/>
    </source>
</evidence>
<organism evidence="2 3">
    <name type="scientific">Neodothiora populina</name>
    <dbReference type="NCBI Taxonomy" id="2781224"/>
    <lineage>
        <taxon>Eukaryota</taxon>
        <taxon>Fungi</taxon>
        <taxon>Dikarya</taxon>
        <taxon>Ascomycota</taxon>
        <taxon>Pezizomycotina</taxon>
        <taxon>Dothideomycetes</taxon>
        <taxon>Dothideomycetidae</taxon>
        <taxon>Dothideales</taxon>
        <taxon>Dothioraceae</taxon>
        <taxon>Neodothiora</taxon>
    </lineage>
</organism>
<keyword evidence="3" id="KW-1185">Reference proteome</keyword>
<dbReference type="RefSeq" id="XP_069201514.1">
    <property type="nucleotide sequence ID" value="XM_069341440.1"/>
</dbReference>
<name>A0ABR3PHM7_9PEZI</name>
<dbReference type="PANTHER" id="PTHR33840:SF1">
    <property type="entry name" value="TLE1 PHOSPHOLIPASE DOMAIN-CONTAINING PROTEIN"/>
    <property type="match status" value="1"/>
</dbReference>
<dbReference type="GeneID" id="95975858"/>
<dbReference type="EMBL" id="JBFMKM010000007">
    <property type="protein sequence ID" value="KAL1305241.1"/>
    <property type="molecule type" value="Genomic_DNA"/>
</dbReference>
<dbReference type="Pfam" id="PF09994">
    <property type="entry name" value="T6SS_Tle1-like_cat"/>
    <property type="match status" value="1"/>
</dbReference>
<proteinExistence type="predicted"/>
<comment type="caution">
    <text evidence="2">The sequence shown here is derived from an EMBL/GenBank/DDBJ whole genome shotgun (WGS) entry which is preliminary data.</text>
</comment>
<dbReference type="InterPro" id="IPR018712">
    <property type="entry name" value="Tle1-like_cat"/>
</dbReference>
<protein>
    <recommendedName>
        <fullName evidence="1">T6SS Phospholipase effector Tle1-like catalytic domain-containing protein</fullName>
    </recommendedName>
</protein>
<dbReference type="PANTHER" id="PTHR33840">
    <property type="match status" value="1"/>
</dbReference>